<evidence type="ECO:0000256" key="1">
    <source>
        <dbReference type="SAM" id="MobiDB-lite"/>
    </source>
</evidence>
<feature type="compositionally biased region" description="Basic and acidic residues" evidence="1">
    <location>
        <begin position="110"/>
        <end position="124"/>
    </location>
</feature>
<evidence type="ECO:0000313" key="3">
    <source>
        <dbReference type="Proteomes" id="UP001301728"/>
    </source>
</evidence>
<evidence type="ECO:0000313" key="2">
    <source>
        <dbReference type="EMBL" id="MEA5517904.1"/>
    </source>
</evidence>
<dbReference type="Proteomes" id="UP001301728">
    <property type="component" value="Unassembled WGS sequence"/>
</dbReference>
<accession>A0ABU5TSS7</accession>
<name>A0ABU5TSS7_9CYAN</name>
<organism evidence="2 3">
    <name type="scientific">Limnoraphis robusta CCNP1315</name>
    <dbReference type="NCBI Taxonomy" id="3110306"/>
    <lineage>
        <taxon>Bacteria</taxon>
        <taxon>Bacillati</taxon>
        <taxon>Cyanobacteriota</taxon>
        <taxon>Cyanophyceae</taxon>
        <taxon>Oscillatoriophycideae</taxon>
        <taxon>Oscillatoriales</taxon>
        <taxon>Sirenicapillariaceae</taxon>
        <taxon>Limnoraphis</taxon>
    </lineage>
</organism>
<gene>
    <name evidence="2" type="ORF">VB854_02950</name>
</gene>
<dbReference type="RefSeq" id="WP_046281474.1">
    <property type="nucleotide sequence ID" value="NZ_JAYGHT010000005.1"/>
</dbReference>
<sequence length="388" mass="43117">MRDSLLSRFQGTLAGVSFGSRLTRYQKKPISPSGSSAREAFQLPKTLLNLNQYRLKWCQPNGEEEKSTSTDEENLVTQMTQSLIRCQGLQRVDWDETWQQWQQQDLERKQQAHTRVREPNRRGLDVQPDSRGGCSLAEVTVATLPIALFFHDQPDQLLQQLQQGIQIWQNPSPSLALEQAVLAVSYAISLALREELDPGTLIGQILKHLDPGLILHQQLQQVQTLTEQRVSLETVRERLLQSSSELDLGDKTDQISADLKSTTSIAVAFYCFVSTPQDPAISVLRAAQTGLTMPMVSTITGALSGAHNGFSSFPVSWQLQLKRTASSSQAISAEPQTTQEMLFVGESLQRATELFAVWSGSYNTANPLFETHPTLVVSAPNGIRSRQS</sequence>
<dbReference type="EMBL" id="JAYGHT010000005">
    <property type="protein sequence ID" value="MEA5517904.1"/>
    <property type="molecule type" value="Genomic_DNA"/>
</dbReference>
<dbReference type="Pfam" id="PF03747">
    <property type="entry name" value="ADP_ribosyl_GH"/>
    <property type="match status" value="1"/>
</dbReference>
<dbReference type="SUPFAM" id="SSF101478">
    <property type="entry name" value="ADP-ribosylglycohydrolase"/>
    <property type="match status" value="1"/>
</dbReference>
<comment type="caution">
    <text evidence="2">The sequence shown here is derived from an EMBL/GenBank/DDBJ whole genome shotgun (WGS) entry which is preliminary data.</text>
</comment>
<proteinExistence type="predicted"/>
<feature type="region of interest" description="Disordered" evidence="1">
    <location>
        <begin position="110"/>
        <end position="129"/>
    </location>
</feature>
<protein>
    <submittedName>
        <fullName evidence="2">ADP-ribosylglycohydrolase family protein</fullName>
    </submittedName>
</protein>
<dbReference type="InterPro" id="IPR005502">
    <property type="entry name" value="Ribosyl_crysJ1"/>
</dbReference>
<dbReference type="InterPro" id="IPR036705">
    <property type="entry name" value="Ribosyl_crysJ1_sf"/>
</dbReference>
<dbReference type="Gene3D" id="1.10.4080.10">
    <property type="entry name" value="ADP-ribosylation/Crystallin J1"/>
    <property type="match status" value="1"/>
</dbReference>
<keyword evidence="3" id="KW-1185">Reference proteome</keyword>
<reference evidence="2 3" key="1">
    <citation type="submission" date="2023-12" db="EMBL/GenBank/DDBJ databases">
        <title>Baltic Sea Cyanobacteria.</title>
        <authorList>
            <person name="Delbaje E."/>
            <person name="Fewer D.P."/>
            <person name="Shishido T.K."/>
        </authorList>
    </citation>
    <scope>NUCLEOTIDE SEQUENCE [LARGE SCALE GENOMIC DNA]</scope>
    <source>
        <strain evidence="2 3">CCNP 1315</strain>
    </source>
</reference>